<protein>
    <submittedName>
        <fullName evidence="1">Uncharacterized protein</fullName>
    </submittedName>
</protein>
<gene>
    <name evidence="1" type="ORF">MLD38_020416</name>
</gene>
<dbReference type="EMBL" id="CM042885">
    <property type="protein sequence ID" value="KAI4364305.1"/>
    <property type="molecule type" value="Genomic_DNA"/>
</dbReference>
<dbReference type="Proteomes" id="UP001057402">
    <property type="component" value="Chromosome 6"/>
</dbReference>
<evidence type="ECO:0000313" key="2">
    <source>
        <dbReference type="Proteomes" id="UP001057402"/>
    </source>
</evidence>
<proteinExistence type="predicted"/>
<sequence length="101" mass="10918">MAPRSLHQAPSRDRNNPTSSSSQQEDLMSFSVPYDAPALLTTCSASLPATPSCPARCTRRRTGSLRPSTARGRHHHEAAAELLGCISRSQREGVDRGHDPP</sequence>
<organism evidence="1 2">
    <name type="scientific">Melastoma candidum</name>
    <dbReference type="NCBI Taxonomy" id="119954"/>
    <lineage>
        <taxon>Eukaryota</taxon>
        <taxon>Viridiplantae</taxon>
        <taxon>Streptophyta</taxon>
        <taxon>Embryophyta</taxon>
        <taxon>Tracheophyta</taxon>
        <taxon>Spermatophyta</taxon>
        <taxon>Magnoliopsida</taxon>
        <taxon>eudicotyledons</taxon>
        <taxon>Gunneridae</taxon>
        <taxon>Pentapetalae</taxon>
        <taxon>rosids</taxon>
        <taxon>malvids</taxon>
        <taxon>Myrtales</taxon>
        <taxon>Melastomataceae</taxon>
        <taxon>Melastomatoideae</taxon>
        <taxon>Melastomateae</taxon>
        <taxon>Melastoma</taxon>
    </lineage>
</organism>
<name>A0ACB9QD73_9MYRT</name>
<comment type="caution">
    <text evidence="1">The sequence shown here is derived from an EMBL/GenBank/DDBJ whole genome shotgun (WGS) entry which is preliminary data.</text>
</comment>
<accession>A0ACB9QD73</accession>
<reference evidence="2" key="1">
    <citation type="journal article" date="2023" name="Front. Plant Sci.">
        <title>Chromosomal-level genome assembly of Melastoma candidum provides insights into trichome evolution.</title>
        <authorList>
            <person name="Zhong Y."/>
            <person name="Wu W."/>
            <person name="Sun C."/>
            <person name="Zou P."/>
            <person name="Liu Y."/>
            <person name="Dai S."/>
            <person name="Zhou R."/>
        </authorList>
    </citation>
    <scope>NUCLEOTIDE SEQUENCE [LARGE SCALE GENOMIC DNA]</scope>
</reference>
<evidence type="ECO:0000313" key="1">
    <source>
        <dbReference type="EMBL" id="KAI4364305.1"/>
    </source>
</evidence>
<keyword evidence="2" id="KW-1185">Reference proteome</keyword>